<organism evidence="1 2">
    <name type="scientific">Rhododendron molle</name>
    <name type="common">Chinese azalea</name>
    <name type="synonym">Azalea mollis</name>
    <dbReference type="NCBI Taxonomy" id="49168"/>
    <lineage>
        <taxon>Eukaryota</taxon>
        <taxon>Viridiplantae</taxon>
        <taxon>Streptophyta</taxon>
        <taxon>Embryophyta</taxon>
        <taxon>Tracheophyta</taxon>
        <taxon>Spermatophyta</taxon>
        <taxon>Magnoliopsida</taxon>
        <taxon>eudicotyledons</taxon>
        <taxon>Gunneridae</taxon>
        <taxon>Pentapetalae</taxon>
        <taxon>asterids</taxon>
        <taxon>Ericales</taxon>
        <taxon>Ericaceae</taxon>
        <taxon>Ericoideae</taxon>
        <taxon>Rhodoreae</taxon>
        <taxon>Rhododendron</taxon>
    </lineage>
</organism>
<proteinExistence type="predicted"/>
<reference evidence="1" key="1">
    <citation type="submission" date="2022-02" db="EMBL/GenBank/DDBJ databases">
        <title>Plant Genome Project.</title>
        <authorList>
            <person name="Zhang R.-G."/>
        </authorList>
    </citation>
    <scope>NUCLEOTIDE SEQUENCE</scope>
    <source>
        <strain evidence="1">AT1</strain>
    </source>
</reference>
<name>A0ACC0LHT8_RHOML</name>
<protein>
    <submittedName>
        <fullName evidence="1">Uncharacterized protein</fullName>
    </submittedName>
</protein>
<accession>A0ACC0LHT8</accession>
<sequence length="115" mass="11795">MNSLSALTSVLSLSLSLSLPQPVFFVASPPPYAACFSDDPSPDSGVHTACIKLVQKIGSVFVADHGATGKQIRLSFANVLNGARRPPKTPTPPPRPAKAAETVVATETAVAAKAA</sequence>
<evidence type="ECO:0000313" key="2">
    <source>
        <dbReference type="Proteomes" id="UP001062846"/>
    </source>
</evidence>
<gene>
    <name evidence="1" type="ORF">RHMOL_Rhmol12G0107800</name>
</gene>
<comment type="caution">
    <text evidence="1">The sequence shown here is derived from an EMBL/GenBank/DDBJ whole genome shotgun (WGS) entry which is preliminary data.</text>
</comment>
<dbReference type="Proteomes" id="UP001062846">
    <property type="component" value="Chromosome 12"/>
</dbReference>
<dbReference type="EMBL" id="CM046399">
    <property type="protein sequence ID" value="KAI8527874.1"/>
    <property type="molecule type" value="Genomic_DNA"/>
</dbReference>
<keyword evidence="2" id="KW-1185">Reference proteome</keyword>
<evidence type="ECO:0000313" key="1">
    <source>
        <dbReference type="EMBL" id="KAI8527874.1"/>
    </source>
</evidence>